<sequence length="424" mass="48219">MSQSASTIKLSPLTPYYIPRDGPQSSYMEYISALPSTEHPEVFGQHFNADIASQIAETRTLFDTLLSLQPQVTNPSAAGARPSREDKVLELLADIRGKIPVLIDYERTRSLLQDNPSPLNVVLLQEIQRYNSLLDTIMSIARLLGLLPPAELLYSADHLAYPSLKPLAAWTRDLCQRVNQFARWAETAQPPNLFWLSGFTFPNGFLTAVLQSSARQHNISVDTLSWEFIVSTLDDSNLLYPPKDGVFIRGLYLEGAGWDKKNSCLVEAEPMQMVCPIPTIHFKPVENRKKTSKRRNSLREGRSGVGDVAIAPIAFISVTRFLKKNARENVAMDRVRGCDTQRVVAIFFFRRFLGLNRGLLNEMRARWCRRKECRIFFLKCHVVKLWRVLYYFQEERLNSLPFGFFPPVSTPLLAVPLALRGSYH</sequence>
<reference evidence="1" key="1">
    <citation type="submission" date="2018-11" db="EMBL/GenBank/DDBJ databases">
        <title>The sequence and de novo assembly of Larimichthys crocea genome using PacBio and Hi-C technologies.</title>
        <authorList>
            <person name="Xu P."/>
            <person name="Chen B."/>
            <person name="Zhou Z."/>
            <person name="Ke Q."/>
            <person name="Wu Y."/>
            <person name="Bai H."/>
            <person name="Pu F."/>
        </authorList>
    </citation>
    <scope>NUCLEOTIDE SEQUENCE</scope>
    <source>
        <tissue evidence="1">Muscle</tissue>
    </source>
</reference>
<accession>A0ACD3Q566</accession>
<name>A0ACD3Q566_LARCR</name>
<protein>
    <submittedName>
        <fullName evidence="1">Uncharacterized protein</fullName>
    </submittedName>
</protein>
<dbReference type="Proteomes" id="UP000793456">
    <property type="component" value="Chromosome XXIV"/>
</dbReference>
<gene>
    <name evidence="1" type="ORF">E3U43_007664</name>
</gene>
<proteinExistence type="predicted"/>
<comment type="caution">
    <text evidence="1">The sequence shown here is derived from an EMBL/GenBank/DDBJ whole genome shotgun (WGS) entry which is preliminary data.</text>
</comment>
<keyword evidence="2" id="KW-1185">Reference proteome</keyword>
<evidence type="ECO:0000313" key="2">
    <source>
        <dbReference type="Proteomes" id="UP000793456"/>
    </source>
</evidence>
<dbReference type="EMBL" id="CM011697">
    <property type="protein sequence ID" value="TMS02124.1"/>
    <property type="molecule type" value="Genomic_DNA"/>
</dbReference>
<evidence type="ECO:0000313" key="1">
    <source>
        <dbReference type="EMBL" id="TMS02124.1"/>
    </source>
</evidence>
<organism evidence="1 2">
    <name type="scientific">Larimichthys crocea</name>
    <name type="common">Large yellow croaker</name>
    <name type="synonym">Pseudosciaena crocea</name>
    <dbReference type="NCBI Taxonomy" id="215358"/>
    <lineage>
        <taxon>Eukaryota</taxon>
        <taxon>Metazoa</taxon>
        <taxon>Chordata</taxon>
        <taxon>Craniata</taxon>
        <taxon>Vertebrata</taxon>
        <taxon>Euteleostomi</taxon>
        <taxon>Actinopterygii</taxon>
        <taxon>Neopterygii</taxon>
        <taxon>Teleostei</taxon>
        <taxon>Neoteleostei</taxon>
        <taxon>Acanthomorphata</taxon>
        <taxon>Eupercaria</taxon>
        <taxon>Sciaenidae</taxon>
        <taxon>Larimichthys</taxon>
    </lineage>
</organism>